<evidence type="ECO:0000313" key="3">
    <source>
        <dbReference type="Proteomes" id="UP001066276"/>
    </source>
</evidence>
<sequence>MSRTNPTENKETPKRTKAADVRRRQQQRRRRKTEGGSREHSCGPRIRKSEMEPTRRSRPRSRRSMAPPGTSHEPGGGREGK</sequence>
<dbReference type="EMBL" id="JANPWB010000008">
    <property type="protein sequence ID" value="KAJ1162044.1"/>
    <property type="molecule type" value="Genomic_DNA"/>
</dbReference>
<evidence type="ECO:0000313" key="2">
    <source>
        <dbReference type="EMBL" id="KAJ1162044.1"/>
    </source>
</evidence>
<dbReference type="AlphaFoldDB" id="A0AAV7SAN0"/>
<reference evidence="2" key="1">
    <citation type="journal article" date="2022" name="bioRxiv">
        <title>Sequencing and chromosome-scale assembly of the giantPleurodeles waltlgenome.</title>
        <authorList>
            <person name="Brown T."/>
            <person name="Elewa A."/>
            <person name="Iarovenko S."/>
            <person name="Subramanian E."/>
            <person name="Araus A.J."/>
            <person name="Petzold A."/>
            <person name="Susuki M."/>
            <person name="Suzuki K.-i.T."/>
            <person name="Hayashi T."/>
            <person name="Toyoda A."/>
            <person name="Oliveira C."/>
            <person name="Osipova E."/>
            <person name="Leigh N.D."/>
            <person name="Simon A."/>
            <person name="Yun M.H."/>
        </authorList>
    </citation>
    <scope>NUCLEOTIDE SEQUENCE</scope>
    <source>
        <strain evidence="2">20211129_DDA</strain>
        <tissue evidence="2">Liver</tissue>
    </source>
</reference>
<feature type="region of interest" description="Disordered" evidence="1">
    <location>
        <begin position="1"/>
        <end position="81"/>
    </location>
</feature>
<comment type="caution">
    <text evidence="2">The sequence shown here is derived from an EMBL/GenBank/DDBJ whole genome shotgun (WGS) entry which is preliminary data.</text>
</comment>
<proteinExistence type="predicted"/>
<organism evidence="2 3">
    <name type="scientific">Pleurodeles waltl</name>
    <name type="common">Iberian ribbed newt</name>
    <dbReference type="NCBI Taxonomy" id="8319"/>
    <lineage>
        <taxon>Eukaryota</taxon>
        <taxon>Metazoa</taxon>
        <taxon>Chordata</taxon>
        <taxon>Craniata</taxon>
        <taxon>Vertebrata</taxon>
        <taxon>Euteleostomi</taxon>
        <taxon>Amphibia</taxon>
        <taxon>Batrachia</taxon>
        <taxon>Caudata</taxon>
        <taxon>Salamandroidea</taxon>
        <taxon>Salamandridae</taxon>
        <taxon>Pleurodelinae</taxon>
        <taxon>Pleurodeles</taxon>
    </lineage>
</organism>
<gene>
    <name evidence="2" type="ORF">NDU88_002523</name>
</gene>
<accession>A0AAV7SAN0</accession>
<keyword evidence="3" id="KW-1185">Reference proteome</keyword>
<protein>
    <submittedName>
        <fullName evidence="2">Uncharacterized protein</fullName>
    </submittedName>
</protein>
<feature type="compositionally biased region" description="Basic and acidic residues" evidence="1">
    <location>
        <begin position="8"/>
        <end position="23"/>
    </location>
</feature>
<evidence type="ECO:0000256" key="1">
    <source>
        <dbReference type="SAM" id="MobiDB-lite"/>
    </source>
</evidence>
<feature type="compositionally biased region" description="Basic and acidic residues" evidence="1">
    <location>
        <begin position="33"/>
        <end position="55"/>
    </location>
</feature>
<name>A0AAV7SAN0_PLEWA</name>
<dbReference type="Proteomes" id="UP001066276">
    <property type="component" value="Chromosome 4_2"/>
</dbReference>